<name>A0ABT6ZJY2_9ACTN</name>
<feature type="transmembrane region" description="Helical" evidence="2">
    <location>
        <begin position="441"/>
        <end position="460"/>
    </location>
</feature>
<dbReference type="Pfam" id="PF06541">
    <property type="entry name" value="ABC_trans_CmpB"/>
    <property type="match status" value="1"/>
</dbReference>
<dbReference type="RefSeq" id="WP_283713561.1">
    <property type="nucleotide sequence ID" value="NZ_JASJEW010000005.1"/>
</dbReference>
<proteinExistence type="predicted"/>
<gene>
    <name evidence="3" type="ORF">QJ043_04630</name>
</gene>
<feature type="compositionally biased region" description="Pro residues" evidence="1">
    <location>
        <begin position="70"/>
        <end position="81"/>
    </location>
</feature>
<keyword evidence="4" id="KW-1185">Reference proteome</keyword>
<feature type="transmembrane region" description="Helical" evidence="2">
    <location>
        <begin position="359"/>
        <end position="385"/>
    </location>
</feature>
<reference evidence="3" key="1">
    <citation type="submission" date="2023-05" db="EMBL/GenBank/DDBJ databases">
        <title>[olsenella] sp. nov., isolated from a pig farm feces dump.</title>
        <authorList>
            <person name="Chang Y.-H."/>
        </authorList>
    </citation>
    <scope>NUCLEOTIDE SEQUENCE</scope>
    <source>
        <strain evidence="3">YH-ols2217</strain>
    </source>
</reference>
<feature type="compositionally biased region" description="Basic and acidic residues" evidence="1">
    <location>
        <begin position="21"/>
        <end position="32"/>
    </location>
</feature>
<dbReference type="InterPro" id="IPR010540">
    <property type="entry name" value="CmpB_TMEM229"/>
</dbReference>
<feature type="transmembrane region" description="Helical" evidence="2">
    <location>
        <begin position="405"/>
        <end position="429"/>
    </location>
</feature>
<organism evidence="3 4">
    <name type="scientific">Kribbibacterium absianum</name>
    <dbReference type="NCBI Taxonomy" id="3044210"/>
    <lineage>
        <taxon>Bacteria</taxon>
        <taxon>Bacillati</taxon>
        <taxon>Actinomycetota</taxon>
        <taxon>Coriobacteriia</taxon>
        <taxon>Coriobacteriales</taxon>
        <taxon>Kribbibacteriaceae</taxon>
        <taxon>Kribbibacterium</taxon>
    </lineage>
</organism>
<feature type="transmembrane region" description="Helical" evidence="2">
    <location>
        <begin position="169"/>
        <end position="194"/>
    </location>
</feature>
<sequence>MADEPTTGATDPQQGAAPTAEEQRAALDKRIEQVHAEEQRLLAERRALNKQLRAQGHDEIADLISGPVVPDEPTPAPAPEPAPKHAAPLIATATPSAQQVAKAGKGILRKNGEHISPNFVSLLGHTVTRTTATYAVLCAVAGAFMVPLFISLAVQAGTDISDGGNTGNLFVTLVVFAVECLLLFGLCAGFPILALRMVRGEDKGRLHLVEVMVVEVSGVILCHLMVFGMTSTLVIYGLVSALLIALHSYWDPELALERANRKTDTESLRDMIRSTSDERTVVPGKRSGKGYITLNFFNIFWIFTIASVLGLIVETVTHLVIFHAYQDRAGMLWGPLSPIYGFGALLMTIALNRFHDKPWWFIFLVSAVIGGAFEFFTSWFLQTAFGITAWDYSGTFLNIDGRTNFMYMCCWGALGLVWVKLFLPVMLWFVKKIPWGWRYTLTTICAILMIFDGAATLVAIDCWYLREAGVPETTPIEKFCAVHYDNSYMEDRFQTMSMDVKSTARTK</sequence>
<feature type="transmembrane region" description="Helical" evidence="2">
    <location>
        <begin position="233"/>
        <end position="250"/>
    </location>
</feature>
<feature type="region of interest" description="Disordered" evidence="1">
    <location>
        <begin position="59"/>
        <end position="83"/>
    </location>
</feature>
<keyword evidence="2" id="KW-0812">Transmembrane</keyword>
<accession>A0ABT6ZJY2</accession>
<protein>
    <submittedName>
        <fullName evidence="3">ABC transporter permease</fullName>
    </submittedName>
</protein>
<evidence type="ECO:0000256" key="2">
    <source>
        <dbReference type="SAM" id="Phobius"/>
    </source>
</evidence>
<dbReference type="EMBL" id="JASJEX010000002">
    <property type="protein sequence ID" value="MDJ1129363.1"/>
    <property type="molecule type" value="Genomic_DNA"/>
</dbReference>
<comment type="caution">
    <text evidence="3">The sequence shown here is derived from an EMBL/GenBank/DDBJ whole genome shotgun (WGS) entry which is preliminary data.</text>
</comment>
<evidence type="ECO:0000256" key="1">
    <source>
        <dbReference type="SAM" id="MobiDB-lite"/>
    </source>
</evidence>
<dbReference type="Proteomes" id="UP001431693">
    <property type="component" value="Unassembled WGS sequence"/>
</dbReference>
<feature type="region of interest" description="Disordered" evidence="1">
    <location>
        <begin position="1"/>
        <end position="32"/>
    </location>
</feature>
<feature type="transmembrane region" description="Helical" evidence="2">
    <location>
        <begin position="296"/>
        <end position="325"/>
    </location>
</feature>
<feature type="transmembrane region" description="Helical" evidence="2">
    <location>
        <begin position="331"/>
        <end position="352"/>
    </location>
</feature>
<keyword evidence="2" id="KW-0472">Membrane</keyword>
<evidence type="ECO:0000313" key="4">
    <source>
        <dbReference type="Proteomes" id="UP001431693"/>
    </source>
</evidence>
<feature type="transmembrane region" description="Helical" evidence="2">
    <location>
        <begin position="134"/>
        <end position="157"/>
    </location>
</feature>
<evidence type="ECO:0000313" key="3">
    <source>
        <dbReference type="EMBL" id="MDJ1129363.1"/>
    </source>
</evidence>
<keyword evidence="2" id="KW-1133">Transmembrane helix</keyword>